<dbReference type="EMBL" id="JPQZ01000111">
    <property type="protein sequence ID" value="KKO74141.1"/>
    <property type="molecule type" value="Genomic_DNA"/>
</dbReference>
<evidence type="ECO:0000313" key="2">
    <source>
        <dbReference type="Proteomes" id="UP000034350"/>
    </source>
</evidence>
<dbReference type="VEuPathDB" id="MicrosporidiaDB:NCER_102180"/>
<dbReference type="VEuPathDB" id="MicrosporidiaDB:AAJ76_1110005717"/>
<dbReference type="Proteomes" id="UP000034350">
    <property type="component" value="Unassembled WGS sequence"/>
</dbReference>
<protein>
    <submittedName>
        <fullName evidence="1">Uncharacterized protein</fullName>
    </submittedName>
</protein>
<comment type="caution">
    <text evidence="1">The sequence shown here is derived from an EMBL/GenBank/DDBJ whole genome shotgun (WGS) entry which is preliminary data.</text>
</comment>
<dbReference type="VEuPathDB" id="MicrosporidiaDB:NCER_102138"/>
<keyword evidence="2" id="KW-1185">Reference proteome</keyword>
<dbReference type="AlphaFoldDB" id="A0A0F9W8W7"/>
<dbReference type="RefSeq" id="XP_024329883.1">
    <property type="nucleotide sequence ID" value="XM_024473791.1"/>
</dbReference>
<accession>A0A0F9W8W7</accession>
<organism evidence="1 2">
    <name type="scientific">Vairimorpha ceranae</name>
    <dbReference type="NCBI Taxonomy" id="40302"/>
    <lineage>
        <taxon>Eukaryota</taxon>
        <taxon>Fungi</taxon>
        <taxon>Fungi incertae sedis</taxon>
        <taxon>Microsporidia</taxon>
        <taxon>Nosematidae</taxon>
        <taxon>Vairimorpha</taxon>
    </lineage>
</organism>
<dbReference type="VEuPathDB" id="MicrosporidiaDB:G9O61_00g002790"/>
<dbReference type="GeneID" id="36318688"/>
<gene>
    <name evidence="1" type="ORF">AAJ76_1110005717</name>
</gene>
<evidence type="ECO:0000313" key="1">
    <source>
        <dbReference type="EMBL" id="KKO74141.1"/>
    </source>
</evidence>
<proteinExistence type="predicted"/>
<name>A0A0F9W8W7_9MICR</name>
<reference evidence="1 2" key="1">
    <citation type="journal article" date="2015" name="Environ. Microbiol.">
        <title>Genome analyses suggest the presence of polyploidy and recent human-driven expansions in eight global populations of the honeybee pathogen Nosema ceranae.</title>
        <authorList>
            <person name="Pelin A."/>
            <person name="Selman M."/>
            <person name="Aris-Brosou S."/>
            <person name="Farinelli L."/>
            <person name="Corradi N."/>
        </authorList>
    </citation>
    <scope>NUCLEOTIDE SEQUENCE [LARGE SCALE GENOMIC DNA]</scope>
    <source>
        <strain evidence="1 2">PA08 1199</strain>
    </source>
</reference>
<sequence>MIKILEKINNTPIKIKLSSKSFSRIYTFKDVCIIIYDDFILFNNTKIVYSVTQATKQDNTLLLSDGTTLYILDFNLFTITNKPGCINNEKNNDSINQKKLLDSGISIDDNIIEYKKITSENTVKYCDIEFENTTEVFYYSCVVQDKYIILVNDKSSTISVFDDELEEILNEDFFVLCDDQGNPLYVRGLDSNEYMVTQIDCKGNIIYYKYKDYQNKEFKFKKFIGSLSNNIFKDVTDEIENHSDVHNLCVSDANKKDNTVKDVIDNITIKEDDTIKDVIDSITIKEDDILKDVIDNTTIKEDDTLKDIIDNTSIKEDNTVSTEQQLYDEDSLLENFPKIESNPSDVESNLSNFKLNTSDVKLNLNDTEQKDFINNKTMLSNMAVISETNVPEENLNNKNLSSMVHSFLTKASQNVDRGNAVNIFDTIKNNQNVIDTNKKEAGENTTVFDNTVCTKDSNTNNSVNKNIISSFEMGDKEKESDVFSFNTFSKTNIFSEKKSSDVSEKNVSSYSKDLEVSKQDVNNKSSEIDFPVFNKSNTMDVDKKSEKINVNLKDEAASKMVDLFNKNIINNDKKYENFISDDEQKIKSNKDLLEASTEKIICNIKNIKVNKFNISEYRIPKFNLDTELGTLYNNIIKLENLDNLQTDMKDKLFYMINVLQLDNSVDYEYIKNSIKYFDTKINAKSRINIPFVYNHGIIDFKNNINYKPEVKENKICNLEVDLITNFDNLCKITLKKNEVENNSNSTFQLDEQPQYCNNVQAIPQAEPFINNTGNNIFNEPHIMYQNVNPPNFNFTKMTDNGSSIPVIKNTEQTEEVTKPNAFSRFANFNKLNK</sequence>